<dbReference type="Proteomes" id="UP000552644">
    <property type="component" value="Unassembled WGS sequence"/>
</dbReference>
<dbReference type="AlphaFoldDB" id="A0A7W7QGA5"/>
<organism evidence="2 3">
    <name type="scientific">Streptosporangium saharense</name>
    <dbReference type="NCBI Taxonomy" id="1706840"/>
    <lineage>
        <taxon>Bacteria</taxon>
        <taxon>Bacillati</taxon>
        <taxon>Actinomycetota</taxon>
        <taxon>Actinomycetes</taxon>
        <taxon>Streptosporangiales</taxon>
        <taxon>Streptosporangiaceae</taxon>
        <taxon>Streptosporangium</taxon>
    </lineage>
</organism>
<reference evidence="2 3" key="1">
    <citation type="submission" date="2020-08" db="EMBL/GenBank/DDBJ databases">
        <title>Genomic Encyclopedia of Type Strains, Phase III (KMG-III): the genomes of soil and plant-associated and newly described type strains.</title>
        <authorList>
            <person name="Whitman W."/>
        </authorList>
    </citation>
    <scope>NUCLEOTIDE SEQUENCE [LARGE SCALE GENOMIC DNA]</scope>
    <source>
        <strain evidence="2 3">CECT 8840</strain>
    </source>
</reference>
<dbReference type="RefSeq" id="WP_184711906.1">
    <property type="nucleotide sequence ID" value="NZ_JACHJP010000001.1"/>
</dbReference>
<keyword evidence="3" id="KW-1185">Reference proteome</keyword>
<evidence type="ECO:0000313" key="2">
    <source>
        <dbReference type="EMBL" id="MBB4913085.1"/>
    </source>
</evidence>
<evidence type="ECO:0000256" key="1">
    <source>
        <dbReference type="SAM" id="MobiDB-lite"/>
    </source>
</evidence>
<evidence type="ECO:0000313" key="3">
    <source>
        <dbReference type="Proteomes" id="UP000552644"/>
    </source>
</evidence>
<feature type="region of interest" description="Disordered" evidence="1">
    <location>
        <begin position="1"/>
        <end position="20"/>
    </location>
</feature>
<name>A0A7W7QGA5_9ACTN</name>
<accession>A0A7W7QGA5</accession>
<gene>
    <name evidence="2" type="ORF">FHS44_000157</name>
</gene>
<comment type="caution">
    <text evidence="2">The sequence shown here is derived from an EMBL/GenBank/DDBJ whole genome shotgun (WGS) entry which is preliminary data.</text>
</comment>
<protein>
    <submittedName>
        <fullName evidence="2">Uncharacterized protein</fullName>
    </submittedName>
</protein>
<dbReference type="EMBL" id="JACHJP010000001">
    <property type="protein sequence ID" value="MBB4913085.1"/>
    <property type="molecule type" value="Genomic_DNA"/>
</dbReference>
<sequence length="53" mass="6277">MSRTLRRPATPEPRPRVSPWSRFDDFYETMIGREGRRSPAIPVPRLLELLGRR</sequence>
<proteinExistence type="predicted"/>